<evidence type="ECO:0000313" key="3">
    <source>
        <dbReference type="Proteomes" id="UP000242752"/>
    </source>
</evidence>
<comment type="caution">
    <text evidence="2">The sequence shown here is derived from an EMBL/GenBank/DDBJ whole genome shotgun (WGS) entry which is preliminary data.</text>
</comment>
<dbReference type="AlphaFoldDB" id="A0A2K3YYS4"/>
<protein>
    <recommendedName>
        <fullName evidence="4">Transglycosylase</fullName>
    </recommendedName>
</protein>
<keyword evidence="1" id="KW-0732">Signal</keyword>
<organism evidence="2 3">
    <name type="scientific">Staphylococcus rostri</name>
    <dbReference type="NCBI Taxonomy" id="522262"/>
    <lineage>
        <taxon>Bacteria</taxon>
        <taxon>Bacillati</taxon>
        <taxon>Bacillota</taxon>
        <taxon>Bacilli</taxon>
        <taxon>Bacillales</taxon>
        <taxon>Staphylococcaceae</taxon>
        <taxon>Staphylococcus</taxon>
    </lineage>
</organism>
<name>A0A2K3YYS4_9STAP</name>
<feature type="chain" id="PRO_5014363360" description="Transglycosylase" evidence="1">
    <location>
        <begin position="26"/>
        <end position="165"/>
    </location>
</feature>
<dbReference type="RefSeq" id="WP_103357013.1">
    <property type="nucleotide sequence ID" value="NZ_CP113107.1"/>
</dbReference>
<dbReference type="Proteomes" id="UP000242752">
    <property type="component" value="Unassembled WGS sequence"/>
</dbReference>
<dbReference type="EMBL" id="PPRF01000002">
    <property type="protein sequence ID" value="PNZ30454.1"/>
    <property type="molecule type" value="Genomic_DNA"/>
</dbReference>
<proteinExistence type="predicted"/>
<evidence type="ECO:0000313" key="2">
    <source>
        <dbReference type="EMBL" id="PNZ30454.1"/>
    </source>
</evidence>
<reference evidence="2 3" key="1">
    <citation type="submission" date="2017-08" db="EMBL/GenBank/DDBJ databases">
        <title>Draft genome sequences of 64 type strains of genus Staph aureus.</title>
        <authorList>
            <person name="Cole K."/>
            <person name="Golubchik T."/>
            <person name="Russell J."/>
            <person name="Foster D."/>
            <person name="Llewelyn M."/>
            <person name="Wilson D."/>
            <person name="Crook D."/>
            <person name="Paul J."/>
        </authorList>
    </citation>
    <scope>NUCLEOTIDE SEQUENCE [LARGE SCALE GENOMIC DNA]</scope>
    <source>
        <strain evidence="2 3">DSM 21968</strain>
    </source>
</reference>
<accession>A0A2K3YYS4</accession>
<gene>
    <name evidence="2" type="ORF">CD122_00200</name>
</gene>
<evidence type="ECO:0008006" key="4">
    <source>
        <dbReference type="Google" id="ProtNLM"/>
    </source>
</evidence>
<evidence type="ECO:0000256" key="1">
    <source>
        <dbReference type="SAM" id="SignalP"/>
    </source>
</evidence>
<dbReference type="OrthoDB" id="2974092at2"/>
<sequence>MKKAVITSLSSLVLVTGAASPVVNAKENVVNNQTSNVQTEDNVNTEAIAREAARENGADLSAYDAQQMERGKATLTLKAAKELLSKNKAKINNAIKSAIEKLPLNAEQKKKWISIITIDGFIKYLNQITNFTGSIEDAAQDWLTSIGVPGWIAQVIVQTISFFLV</sequence>
<feature type="signal peptide" evidence="1">
    <location>
        <begin position="1"/>
        <end position="25"/>
    </location>
</feature>
<keyword evidence="3" id="KW-1185">Reference proteome</keyword>